<dbReference type="InterPro" id="IPR036291">
    <property type="entry name" value="NAD(P)-bd_dom_sf"/>
</dbReference>
<dbReference type="PANTHER" id="PTHR44196">
    <property type="entry name" value="DEHYDROGENASE/REDUCTASE SDR FAMILY MEMBER 7B"/>
    <property type="match status" value="1"/>
</dbReference>
<sequence>MNEQSTTRGTASGPERVAVVTGAAAGGIGTSVVRDLARTHRVVAIGRNAERLAERLRDVAGVECVELDLADFDRYAAALAHLDRVDVLVHAAAVSERFTLEAAPLDAWRSHLDINVIAPAMLTQTLLGRLRDVRGQVVFVNSGAGVRAVPTTSVYTASKFALNGLADAFRGEEGASGVRVATVYPGETATPMLHSDRAARGAVWEPERYIEPASIAAAIRAVVDASPDAQLTHLHVRPRSEISSAP</sequence>
<dbReference type="InterPro" id="IPR002347">
    <property type="entry name" value="SDR_fam"/>
</dbReference>
<gene>
    <name evidence="3" type="ORF">KEC57_05075</name>
</gene>
<dbReference type="PRINTS" id="PR00081">
    <property type="entry name" value="GDHRDH"/>
</dbReference>
<keyword evidence="4" id="KW-1185">Reference proteome</keyword>
<dbReference type="Gene3D" id="3.40.50.720">
    <property type="entry name" value="NAD(P)-binding Rossmann-like Domain"/>
    <property type="match status" value="1"/>
</dbReference>
<proteinExistence type="inferred from homology"/>
<evidence type="ECO:0000256" key="2">
    <source>
        <dbReference type="ARBA" id="ARBA00023002"/>
    </source>
</evidence>
<evidence type="ECO:0000313" key="4">
    <source>
        <dbReference type="Proteomes" id="UP001139354"/>
    </source>
</evidence>
<organism evidence="3 4">
    <name type="scientific">Microbacterium allomyrinae</name>
    <dbReference type="NCBI Taxonomy" id="2830666"/>
    <lineage>
        <taxon>Bacteria</taxon>
        <taxon>Bacillati</taxon>
        <taxon>Actinomycetota</taxon>
        <taxon>Actinomycetes</taxon>
        <taxon>Micrococcales</taxon>
        <taxon>Microbacteriaceae</taxon>
        <taxon>Microbacterium</taxon>
    </lineage>
</organism>
<keyword evidence="2" id="KW-0560">Oxidoreductase</keyword>
<name>A0A9X1LT94_9MICO</name>
<dbReference type="GO" id="GO:0016020">
    <property type="term" value="C:membrane"/>
    <property type="evidence" value="ECO:0007669"/>
    <property type="project" value="TreeGrafter"/>
</dbReference>
<dbReference type="SUPFAM" id="SSF51735">
    <property type="entry name" value="NAD(P)-binding Rossmann-fold domains"/>
    <property type="match status" value="1"/>
</dbReference>
<dbReference type="RefSeq" id="WP_229383433.1">
    <property type="nucleotide sequence ID" value="NZ_JAGTTN010000001.1"/>
</dbReference>
<accession>A0A9X1LT94</accession>
<dbReference type="NCBIfam" id="NF006073">
    <property type="entry name" value="PRK08219.1"/>
    <property type="match status" value="1"/>
</dbReference>
<evidence type="ECO:0000256" key="1">
    <source>
        <dbReference type="ARBA" id="ARBA00006484"/>
    </source>
</evidence>
<dbReference type="Pfam" id="PF00106">
    <property type="entry name" value="adh_short"/>
    <property type="match status" value="1"/>
</dbReference>
<comment type="similarity">
    <text evidence="1">Belongs to the short-chain dehydrogenases/reductases (SDR) family.</text>
</comment>
<dbReference type="AlphaFoldDB" id="A0A9X1LT94"/>
<dbReference type="Proteomes" id="UP001139354">
    <property type="component" value="Unassembled WGS sequence"/>
</dbReference>
<dbReference type="PROSITE" id="PS00061">
    <property type="entry name" value="ADH_SHORT"/>
    <property type="match status" value="1"/>
</dbReference>
<dbReference type="PANTHER" id="PTHR44196:SF1">
    <property type="entry name" value="DEHYDROGENASE_REDUCTASE SDR FAMILY MEMBER 7B"/>
    <property type="match status" value="1"/>
</dbReference>
<evidence type="ECO:0000313" key="3">
    <source>
        <dbReference type="EMBL" id="MCC2031554.1"/>
    </source>
</evidence>
<dbReference type="GO" id="GO:0016491">
    <property type="term" value="F:oxidoreductase activity"/>
    <property type="evidence" value="ECO:0007669"/>
    <property type="project" value="UniProtKB-KW"/>
</dbReference>
<comment type="caution">
    <text evidence="3">The sequence shown here is derived from an EMBL/GenBank/DDBJ whole genome shotgun (WGS) entry which is preliminary data.</text>
</comment>
<protein>
    <submittedName>
        <fullName evidence="3">SDR family oxidoreductase</fullName>
    </submittedName>
</protein>
<reference evidence="3" key="1">
    <citation type="submission" date="2021-04" db="EMBL/GenBank/DDBJ databases">
        <title>Microbacterium tenobrionis sp. nov. and Microbacterium allomyrinae sp. nov., isolated from larvae of Tenobrio molitor and Allomyrina dichotoma, respectively.</title>
        <authorList>
            <person name="Lee S.D."/>
        </authorList>
    </citation>
    <scope>NUCLEOTIDE SEQUENCE</scope>
    <source>
        <strain evidence="3">BWT-G7</strain>
    </source>
</reference>
<dbReference type="InterPro" id="IPR020904">
    <property type="entry name" value="Sc_DH/Rdtase_CS"/>
</dbReference>
<dbReference type="EMBL" id="JAGTTN010000001">
    <property type="protein sequence ID" value="MCC2031554.1"/>
    <property type="molecule type" value="Genomic_DNA"/>
</dbReference>